<evidence type="ECO:0000256" key="1">
    <source>
        <dbReference type="SAM" id="MobiDB-lite"/>
    </source>
</evidence>
<evidence type="ECO:0000313" key="3">
    <source>
        <dbReference type="Proteomes" id="UP001209878"/>
    </source>
</evidence>
<feature type="compositionally biased region" description="Basic and acidic residues" evidence="1">
    <location>
        <begin position="101"/>
        <end position="110"/>
    </location>
</feature>
<accession>A0AAD9UDK0</accession>
<name>A0AAD9UDK0_RIDPI</name>
<evidence type="ECO:0000313" key="2">
    <source>
        <dbReference type="EMBL" id="KAK2185376.1"/>
    </source>
</evidence>
<proteinExistence type="predicted"/>
<gene>
    <name evidence="2" type="ORF">NP493_239g10024</name>
</gene>
<organism evidence="2 3">
    <name type="scientific">Ridgeia piscesae</name>
    <name type="common">Tubeworm</name>
    <dbReference type="NCBI Taxonomy" id="27915"/>
    <lineage>
        <taxon>Eukaryota</taxon>
        <taxon>Metazoa</taxon>
        <taxon>Spiralia</taxon>
        <taxon>Lophotrochozoa</taxon>
        <taxon>Annelida</taxon>
        <taxon>Polychaeta</taxon>
        <taxon>Sedentaria</taxon>
        <taxon>Canalipalpata</taxon>
        <taxon>Sabellida</taxon>
        <taxon>Siboglinidae</taxon>
        <taxon>Ridgeia</taxon>
    </lineage>
</organism>
<feature type="region of interest" description="Disordered" evidence="1">
    <location>
        <begin position="90"/>
        <end position="110"/>
    </location>
</feature>
<protein>
    <submittedName>
        <fullName evidence="2">Uncharacterized protein</fullName>
    </submittedName>
</protein>
<keyword evidence="3" id="KW-1185">Reference proteome</keyword>
<dbReference type="Proteomes" id="UP001209878">
    <property type="component" value="Unassembled WGS sequence"/>
</dbReference>
<reference evidence="2" key="1">
    <citation type="journal article" date="2023" name="Mol. Biol. Evol.">
        <title>Third-Generation Sequencing Reveals the Adaptive Role of the Epigenome in Three Deep-Sea Polychaetes.</title>
        <authorList>
            <person name="Perez M."/>
            <person name="Aroh O."/>
            <person name="Sun Y."/>
            <person name="Lan Y."/>
            <person name="Juniper S.K."/>
            <person name="Young C.R."/>
            <person name="Angers B."/>
            <person name="Qian P.Y."/>
        </authorList>
    </citation>
    <scope>NUCLEOTIDE SEQUENCE</scope>
    <source>
        <strain evidence="2">R07B-5</strain>
    </source>
</reference>
<dbReference type="AlphaFoldDB" id="A0AAD9UDK0"/>
<dbReference type="EMBL" id="JAODUO010000239">
    <property type="protein sequence ID" value="KAK2185376.1"/>
    <property type="molecule type" value="Genomic_DNA"/>
</dbReference>
<comment type="caution">
    <text evidence="2">The sequence shown here is derived from an EMBL/GenBank/DDBJ whole genome shotgun (WGS) entry which is preliminary data.</text>
</comment>
<sequence length="110" mass="12137">MKLQNDRKGLSSQSEVRCLYDTLLDAFTCEVSRNHADNPSRILVDVARILSTTTAISARLSVVIAGFRIDQPPDGCLKFCEDVHEDETAFGDNDDQGQLQPKEEVLPVSA</sequence>